<proteinExistence type="predicted"/>
<sequence>MGPAPNSGIDHTPGKEEFTENRIHESQTLTTRCWTFNIYLLDGEKDKIEVKSPPQFRKVSDFGGGKWDGRRLVMWG</sequence>
<evidence type="ECO:0000256" key="1">
    <source>
        <dbReference type="SAM" id="MobiDB-lite"/>
    </source>
</evidence>
<evidence type="ECO:0000313" key="3">
    <source>
        <dbReference type="Proteomes" id="UP001374584"/>
    </source>
</evidence>
<name>A0AAN9LTH5_PHACN</name>
<gene>
    <name evidence="2" type="ORF">VNO80_24386</name>
</gene>
<protein>
    <submittedName>
        <fullName evidence="2">Uncharacterized protein</fullName>
    </submittedName>
</protein>
<reference evidence="2 3" key="1">
    <citation type="submission" date="2024-01" db="EMBL/GenBank/DDBJ databases">
        <title>The genomes of 5 underutilized Papilionoideae crops provide insights into root nodulation and disease resistanc.</title>
        <authorList>
            <person name="Jiang F."/>
        </authorList>
    </citation>
    <scope>NUCLEOTIDE SEQUENCE [LARGE SCALE GENOMIC DNA]</scope>
    <source>
        <strain evidence="2">JINMINGXINNONG_FW02</strain>
        <tissue evidence="2">Leaves</tissue>
    </source>
</reference>
<organism evidence="2 3">
    <name type="scientific">Phaseolus coccineus</name>
    <name type="common">Scarlet runner bean</name>
    <name type="synonym">Phaseolus multiflorus</name>
    <dbReference type="NCBI Taxonomy" id="3886"/>
    <lineage>
        <taxon>Eukaryota</taxon>
        <taxon>Viridiplantae</taxon>
        <taxon>Streptophyta</taxon>
        <taxon>Embryophyta</taxon>
        <taxon>Tracheophyta</taxon>
        <taxon>Spermatophyta</taxon>
        <taxon>Magnoliopsida</taxon>
        <taxon>eudicotyledons</taxon>
        <taxon>Gunneridae</taxon>
        <taxon>Pentapetalae</taxon>
        <taxon>rosids</taxon>
        <taxon>fabids</taxon>
        <taxon>Fabales</taxon>
        <taxon>Fabaceae</taxon>
        <taxon>Papilionoideae</taxon>
        <taxon>50 kb inversion clade</taxon>
        <taxon>NPAAA clade</taxon>
        <taxon>indigoferoid/millettioid clade</taxon>
        <taxon>Phaseoleae</taxon>
        <taxon>Phaseolus</taxon>
    </lineage>
</organism>
<evidence type="ECO:0000313" key="2">
    <source>
        <dbReference type="EMBL" id="KAK7341456.1"/>
    </source>
</evidence>
<accession>A0AAN9LTH5</accession>
<keyword evidence="3" id="KW-1185">Reference proteome</keyword>
<dbReference type="EMBL" id="JAYMYR010000009">
    <property type="protein sequence ID" value="KAK7341456.1"/>
    <property type="molecule type" value="Genomic_DNA"/>
</dbReference>
<feature type="region of interest" description="Disordered" evidence="1">
    <location>
        <begin position="1"/>
        <end position="23"/>
    </location>
</feature>
<dbReference type="Proteomes" id="UP001374584">
    <property type="component" value="Unassembled WGS sequence"/>
</dbReference>
<dbReference type="AlphaFoldDB" id="A0AAN9LTH5"/>
<feature type="compositionally biased region" description="Basic and acidic residues" evidence="1">
    <location>
        <begin position="12"/>
        <end position="23"/>
    </location>
</feature>
<comment type="caution">
    <text evidence="2">The sequence shown here is derived from an EMBL/GenBank/DDBJ whole genome shotgun (WGS) entry which is preliminary data.</text>
</comment>